<organism evidence="1">
    <name type="scientific">Octopus bimaculoides</name>
    <name type="common">California two-spotted octopus</name>
    <dbReference type="NCBI Taxonomy" id="37653"/>
    <lineage>
        <taxon>Eukaryota</taxon>
        <taxon>Metazoa</taxon>
        <taxon>Spiralia</taxon>
        <taxon>Lophotrochozoa</taxon>
        <taxon>Mollusca</taxon>
        <taxon>Cephalopoda</taxon>
        <taxon>Coleoidea</taxon>
        <taxon>Octopodiformes</taxon>
        <taxon>Octopoda</taxon>
        <taxon>Incirrata</taxon>
        <taxon>Octopodidae</taxon>
        <taxon>Octopus</taxon>
    </lineage>
</organism>
<evidence type="ECO:0000313" key="1">
    <source>
        <dbReference type="EMBL" id="KOF87479.1"/>
    </source>
</evidence>
<protein>
    <submittedName>
        <fullName evidence="1">Uncharacterized protein</fullName>
    </submittedName>
</protein>
<reference evidence="1" key="1">
    <citation type="submission" date="2015-07" db="EMBL/GenBank/DDBJ databases">
        <title>MeaNS - Measles Nucleotide Surveillance Program.</title>
        <authorList>
            <person name="Tran T."/>
            <person name="Druce J."/>
        </authorList>
    </citation>
    <scope>NUCLEOTIDE SEQUENCE</scope>
    <source>
        <strain evidence="1">UCB-OBI-ISO-001</strain>
        <tissue evidence="1">Gonad</tissue>
    </source>
</reference>
<dbReference type="AlphaFoldDB" id="A0A0L8HED4"/>
<accession>A0A0L8HED4</accession>
<gene>
    <name evidence="1" type="ORF">OCBIM_22016797mg</name>
</gene>
<dbReference type="EMBL" id="KQ418400">
    <property type="protein sequence ID" value="KOF87479.1"/>
    <property type="molecule type" value="Genomic_DNA"/>
</dbReference>
<proteinExistence type="predicted"/>
<sequence length="52" mass="6186">MSLLSLNTFKFQANMLLCNLEMKKERKKEESNGLNYNYFSPSSPSFFFLHLF</sequence>
<name>A0A0L8HED4_OCTBM</name>